<gene>
    <name evidence="7" type="ORF">ACFPPB_07460</name>
</gene>
<dbReference type="SUPFAM" id="SSF54523">
    <property type="entry name" value="Pili subunits"/>
    <property type="match status" value="1"/>
</dbReference>
<keyword evidence="3 6" id="KW-0812">Transmembrane</keyword>
<evidence type="ECO:0000313" key="8">
    <source>
        <dbReference type="Proteomes" id="UP001596111"/>
    </source>
</evidence>
<evidence type="ECO:0000313" key="7">
    <source>
        <dbReference type="EMBL" id="MFC5580947.1"/>
    </source>
</evidence>
<name>A0ABW0SV64_9GAMM</name>
<evidence type="ECO:0000256" key="3">
    <source>
        <dbReference type="ARBA" id="ARBA00022692"/>
    </source>
</evidence>
<dbReference type="PANTHER" id="PTHR30093:SF47">
    <property type="entry name" value="TYPE IV PILUS NON-CORE MINOR PILIN PILE"/>
    <property type="match status" value="1"/>
</dbReference>
<dbReference type="Gene3D" id="3.30.700.10">
    <property type="entry name" value="Glycoprotein, Type 4 Pilin"/>
    <property type="match status" value="1"/>
</dbReference>
<dbReference type="InterPro" id="IPR031982">
    <property type="entry name" value="PilE-like"/>
</dbReference>
<evidence type="ECO:0000256" key="4">
    <source>
        <dbReference type="ARBA" id="ARBA00022989"/>
    </source>
</evidence>
<reference evidence="8" key="1">
    <citation type="journal article" date="2019" name="Int. J. Syst. Evol. Microbiol.">
        <title>The Global Catalogue of Microorganisms (GCM) 10K type strain sequencing project: providing services to taxonomists for standard genome sequencing and annotation.</title>
        <authorList>
            <consortium name="The Broad Institute Genomics Platform"/>
            <consortium name="The Broad Institute Genome Sequencing Center for Infectious Disease"/>
            <person name="Wu L."/>
            <person name="Ma J."/>
        </authorList>
    </citation>
    <scope>NUCLEOTIDE SEQUENCE [LARGE SCALE GENOMIC DNA]</scope>
    <source>
        <strain evidence="8">CGMCC 1.13587</strain>
    </source>
</reference>
<comment type="subcellular location">
    <subcellularLocation>
        <location evidence="1">Membrane</location>
        <topology evidence="1">Single-pass membrane protein</topology>
    </subcellularLocation>
</comment>
<dbReference type="PROSITE" id="PS00409">
    <property type="entry name" value="PROKAR_NTER_METHYL"/>
    <property type="match status" value="1"/>
</dbReference>
<proteinExistence type="predicted"/>
<comment type="caution">
    <text evidence="7">The sequence shown here is derived from an EMBL/GenBank/DDBJ whole genome shotgun (WGS) entry which is preliminary data.</text>
</comment>
<keyword evidence="8" id="KW-1185">Reference proteome</keyword>
<dbReference type="Proteomes" id="UP001596111">
    <property type="component" value="Unassembled WGS sequence"/>
</dbReference>
<accession>A0ABW0SV64</accession>
<evidence type="ECO:0000256" key="6">
    <source>
        <dbReference type="SAM" id="Phobius"/>
    </source>
</evidence>
<dbReference type="InterPro" id="IPR002416">
    <property type="entry name" value="T2SS_protein-GspH"/>
</dbReference>
<dbReference type="InterPro" id="IPR012902">
    <property type="entry name" value="N_methyl_site"/>
</dbReference>
<dbReference type="EMBL" id="JBHSNG010000005">
    <property type="protein sequence ID" value="MFC5580947.1"/>
    <property type="molecule type" value="Genomic_DNA"/>
</dbReference>
<feature type="transmembrane region" description="Helical" evidence="6">
    <location>
        <begin position="20"/>
        <end position="41"/>
    </location>
</feature>
<dbReference type="PRINTS" id="PR00885">
    <property type="entry name" value="BCTERIALGSPH"/>
</dbReference>
<dbReference type="InterPro" id="IPR045584">
    <property type="entry name" value="Pilin-like"/>
</dbReference>
<keyword evidence="4 6" id="KW-1133">Transmembrane helix</keyword>
<sequence>MTSNAGGGMQAMTRARGFTLVELMIVVVIIAILAAIAIPAFGRYAYRAHRVDGQELLLRIANAQERFYATNNHYGSLSDVGYAAPVNSEKGYYVATSDVASGSTSAQAFTATATPQNGQVNDVCGSLTINNAGIKTPGPASASSNSNGSCW</sequence>
<evidence type="ECO:0000256" key="1">
    <source>
        <dbReference type="ARBA" id="ARBA00004167"/>
    </source>
</evidence>
<dbReference type="Pfam" id="PF16732">
    <property type="entry name" value="ComP_DUS"/>
    <property type="match status" value="1"/>
</dbReference>
<dbReference type="RefSeq" id="WP_377325906.1">
    <property type="nucleotide sequence ID" value="NZ_JBHSNG010000005.1"/>
</dbReference>
<evidence type="ECO:0000256" key="2">
    <source>
        <dbReference type="ARBA" id="ARBA00022481"/>
    </source>
</evidence>
<keyword evidence="5 6" id="KW-0472">Membrane</keyword>
<dbReference type="PANTHER" id="PTHR30093">
    <property type="entry name" value="GENERAL SECRETION PATHWAY PROTEIN G"/>
    <property type="match status" value="1"/>
</dbReference>
<evidence type="ECO:0000256" key="5">
    <source>
        <dbReference type="ARBA" id="ARBA00023136"/>
    </source>
</evidence>
<dbReference type="Pfam" id="PF07963">
    <property type="entry name" value="N_methyl"/>
    <property type="match status" value="1"/>
</dbReference>
<dbReference type="NCBIfam" id="TIGR02532">
    <property type="entry name" value="IV_pilin_GFxxxE"/>
    <property type="match status" value="1"/>
</dbReference>
<organism evidence="7 8">
    <name type="scientific">Rhodanobacter terrae</name>
    <dbReference type="NCBI Taxonomy" id="418647"/>
    <lineage>
        <taxon>Bacteria</taxon>
        <taxon>Pseudomonadati</taxon>
        <taxon>Pseudomonadota</taxon>
        <taxon>Gammaproteobacteria</taxon>
        <taxon>Lysobacterales</taxon>
        <taxon>Rhodanobacteraceae</taxon>
        <taxon>Rhodanobacter</taxon>
    </lineage>
</organism>
<keyword evidence="2" id="KW-0488">Methylation</keyword>
<protein>
    <submittedName>
        <fullName evidence="7">Type IV pilin protein</fullName>
    </submittedName>
</protein>